<feature type="transmembrane region" description="Helical" evidence="1">
    <location>
        <begin position="79"/>
        <end position="100"/>
    </location>
</feature>
<dbReference type="GO" id="GO:0006508">
    <property type="term" value="P:proteolysis"/>
    <property type="evidence" value="ECO:0007669"/>
    <property type="project" value="UniProtKB-KW"/>
</dbReference>
<keyword evidence="3" id="KW-0378">Hydrolase</keyword>
<comment type="caution">
    <text evidence="3">The sequence shown here is derived from an EMBL/GenBank/DDBJ whole genome shotgun (WGS) entry which is preliminary data.</text>
</comment>
<dbReference type="InterPro" id="IPR003675">
    <property type="entry name" value="Rce1/LyrA-like_dom"/>
</dbReference>
<feature type="transmembrane region" description="Helical" evidence="1">
    <location>
        <begin position="157"/>
        <end position="172"/>
    </location>
</feature>
<dbReference type="GO" id="GO:0004175">
    <property type="term" value="F:endopeptidase activity"/>
    <property type="evidence" value="ECO:0007669"/>
    <property type="project" value="UniProtKB-ARBA"/>
</dbReference>
<keyword evidence="4" id="KW-1185">Reference proteome</keyword>
<sequence length="271" mass="30642">MKIGLMRIVSICVINFMLNYLLLFPLGLFKYITTPDLKMFALAGIVVSGIPALATLLFYKLVDRKQIRSLGFQFKRKDLLFSFVSIASTILLVLIMGVLASSLEIVSAHWNSEAFSEVSFYLSIIMVFVAWFVAAFYEEILFRGYFVANLSFLSMKKLYVITSLIFMVFHIFKGLDPISIVLLMIMSCVMLNVYLKSGSLLPCTFAHLIFNFSTSHLVGSSDIAILKFDGDLGLFNLLFIGLYMIITILLTTIFYEKKEPSMIVHNTKVLS</sequence>
<evidence type="ECO:0000259" key="2">
    <source>
        <dbReference type="Pfam" id="PF02517"/>
    </source>
</evidence>
<dbReference type="AlphaFoldDB" id="A0A432L9Y9"/>
<accession>A0A432L9Y9</accession>
<gene>
    <name evidence="3" type="ORF">EK386_13845</name>
</gene>
<evidence type="ECO:0000256" key="1">
    <source>
        <dbReference type="SAM" id="Phobius"/>
    </source>
</evidence>
<dbReference type="GO" id="GO:0080120">
    <property type="term" value="P:CAAX-box protein maturation"/>
    <property type="evidence" value="ECO:0007669"/>
    <property type="project" value="UniProtKB-ARBA"/>
</dbReference>
<dbReference type="EMBL" id="RYYR01000020">
    <property type="protein sequence ID" value="RUL50465.1"/>
    <property type="molecule type" value="Genomic_DNA"/>
</dbReference>
<feature type="transmembrane region" description="Helical" evidence="1">
    <location>
        <begin position="120"/>
        <end position="137"/>
    </location>
</feature>
<keyword evidence="1" id="KW-1133">Transmembrane helix</keyword>
<evidence type="ECO:0000313" key="4">
    <source>
        <dbReference type="Proteomes" id="UP000287910"/>
    </source>
</evidence>
<organism evidence="3 4">
    <name type="scientific">Lysinibacillus antri</name>
    <dbReference type="NCBI Taxonomy" id="2498145"/>
    <lineage>
        <taxon>Bacteria</taxon>
        <taxon>Bacillati</taxon>
        <taxon>Bacillota</taxon>
        <taxon>Bacilli</taxon>
        <taxon>Bacillales</taxon>
        <taxon>Bacillaceae</taxon>
        <taxon>Lysinibacillus</taxon>
    </lineage>
</organism>
<feature type="transmembrane region" description="Helical" evidence="1">
    <location>
        <begin position="178"/>
        <end position="195"/>
    </location>
</feature>
<dbReference type="GO" id="GO:0008237">
    <property type="term" value="F:metallopeptidase activity"/>
    <property type="evidence" value="ECO:0007669"/>
    <property type="project" value="UniProtKB-KW"/>
</dbReference>
<name>A0A432L9Y9_9BACI</name>
<evidence type="ECO:0000313" key="3">
    <source>
        <dbReference type="EMBL" id="RUL50465.1"/>
    </source>
</evidence>
<keyword evidence="3" id="KW-0482">Metalloprotease</keyword>
<keyword evidence="1" id="KW-0812">Transmembrane</keyword>
<dbReference type="Proteomes" id="UP000287910">
    <property type="component" value="Unassembled WGS sequence"/>
</dbReference>
<feature type="domain" description="CAAX prenyl protease 2/Lysostaphin resistance protein A-like" evidence="2">
    <location>
        <begin position="123"/>
        <end position="212"/>
    </location>
</feature>
<dbReference type="RefSeq" id="WP_126659773.1">
    <property type="nucleotide sequence ID" value="NZ_RYYR01000020.1"/>
</dbReference>
<keyword evidence="1" id="KW-0472">Membrane</keyword>
<reference evidence="3 4" key="1">
    <citation type="submission" date="2018-12" db="EMBL/GenBank/DDBJ databases">
        <title>Lysinibacillus antri sp. nov., isolated from a cave soil.</title>
        <authorList>
            <person name="Narsing Rao M.P."/>
            <person name="Zhang H."/>
            <person name="Dong Z.-Y."/>
            <person name="Niu X.-K."/>
            <person name="Zhang K."/>
            <person name="Fang B.-Z."/>
            <person name="Kang Y.-Q."/>
            <person name="Xiao M."/>
            <person name="Li W.-J."/>
        </authorList>
    </citation>
    <scope>NUCLEOTIDE SEQUENCE [LARGE SCALE GENOMIC DNA]</scope>
    <source>
        <strain evidence="3 4">SYSU K30002</strain>
    </source>
</reference>
<feature type="transmembrane region" description="Helical" evidence="1">
    <location>
        <begin position="39"/>
        <end position="59"/>
    </location>
</feature>
<dbReference type="Pfam" id="PF02517">
    <property type="entry name" value="Rce1-like"/>
    <property type="match status" value="1"/>
</dbReference>
<feature type="transmembrane region" description="Helical" evidence="1">
    <location>
        <begin position="232"/>
        <end position="255"/>
    </location>
</feature>
<protein>
    <submittedName>
        <fullName evidence="3">CPBP family intramembrane metalloprotease</fullName>
    </submittedName>
</protein>
<keyword evidence="3" id="KW-0645">Protease</keyword>
<feature type="transmembrane region" description="Helical" evidence="1">
    <location>
        <begin position="12"/>
        <end position="33"/>
    </location>
</feature>
<proteinExistence type="predicted"/>